<gene>
    <name evidence="2" type="ORF">J2Z40_002117</name>
</gene>
<keyword evidence="3" id="KW-1185">Reference proteome</keyword>
<dbReference type="SUPFAM" id="SSF54593">
    <property type="entry name" value="Glyoxalase/Bleomycin resistance protein/Dihydroxybiphenyl dioxygenase"/>
    <property type="match status" value="1"/>
</dbReference>
<dbReference type="EMBL" id="JAGIKZ010000010">
    <property type="protein sequence ID" value="MBP2241554.1"/>
    <property type="molecule type" value="Genomic_DNA"/>
</dbReference>
<dbReference type="PROSITE" id="PS51819">
    <property type="entry name" value="VOC"/>
    <property type="match status" value="1"/>
</dbReference>
<dbReference type="RefSeq" id="WP_066399975.1">
    <property type="nucleotide sequence ID" value="NZ_JAGIKZ010000010.1"/>
</dbReference>
<evidence type="ECO:0000313" key="3">
    <source>
        <dbReference type="Proteomes" id="UP001519293"/>
    </source>
</evidence>
<proteinExistence type="predicted"/>
<evidence type="ECO:0000259" key="1">
    <source>
        <dbReference type="PROSITE" id="PS51819"/>
    </source>
</evidence>
<name>A0ABS4RF67_9BACI</name>
<comment type="caution">
    <text evidence="2">The sequence shown here is derived from an EMBL/GenBank/DDBJ whole genome shotgun (WGS) entry which is preliminary data.</text>
</comment>
<reference evidence="2 3" key="1">
    <citation type="submission" date="2021-03" db="EMBL/GenBank/DDBJ databases">
        <title>Genomic Encyclopedia of Type Strains, Phase IV (KMG-IV): sequencing the most valuable type-strain genomes for metagenomic binning, comparative biology and taxonomic classification.</title>
        <authorList>
            <person name="Goeker M."/>
        </authorList>
    </citation>
    <scope>NUCLEOTIDE SEQUENCE [LARGE SCALE GENOMIC DNA]</scope>
    <source>
        <strain evidence="2 3">DSM 26675</strain>
    </source>
</reference>
<dbReference type="InterPro" id="IPR037523">
    <property type="entry name" value="VOC_core"/>
</dbReference>
<dbReference type="InterPro" id="IPR004360">
    <property type="entry name" value="Glyas_Fos-R_dOase_dom"/>
</dbReference>
<feature type="domain" description="VOC" evidence="1">
    <location>
        <begin position="4"/>
        <end position="115"/>
    </location>
</feature>
<dbReference type="Gene3D" id="3.10.180.10">
    <property type="entry name" value="2,3-Dihydroxybiphenyl 1,2-Dioxygenase, domain 1"/>
    <property type="match status" value="1"/>
</dbReference>
<evidence type="ECO:0000313" key="2">
    <source>
        <dbReference type="EMBL" id="MBP2241554.1"/>
    </source>
</evidence>
<dbReference type="Proteomes" id="UP001519293">
    <property type="component" value="Unassembled WGS sequence"/>
</dbReference>
<sequence length="116" mass="13476">MKTKLKHVRANVKDLESAVEWYTNTLGLKVTGTWPHEKPNYAHFESENGAIFAIQEDENYPSYSRFNFNVDDVESLWIDLKDKVEVMEELLSTPYGTRKFTIKDLDGNELGFVQEN</sequence>
<dbReference type="InterPro" id="IPR029068">
    <property type="entry name" value="Glyas_Bleomycin-R_OHBP_Dase"/>
</dbReference>
<dbReference type="Pfam" id="PF00903">
    <property type="entry name" value="Glyoxalase"/>
    <property type="match status" value="1"/>
</dbReference>
<dbReference type="CDD" id="cd06587">
    <property type="entry name" value="VOC"/>
    <property type="match status" value="1"/>
</dbReference>
<accession>A0ABS4RF67</accession>
<organism evidence="2 3">
    <name type="scientific">Cytobacillus eiseniae</name>
    <dbReference type="NCBI Taxonomy" id="762947"/>
    <lineage>
        <taxon>Bacteria</taxon>
        <taxon>Bacillati</taxon>
        <taxon>Bacillota</taxon>
        <taxon>Bacilli</taxon>
        <taxon>Bacillales</taxon>
        <taxon>Bacillaceae</taxon>
        <taxon>Cytobacillus</taxon>
    </lineage>
</organism>
<protein>
    <submittedName>
        <fullName evidence="2">Catechol 2,3-dioxygenase-like lactoylglutathione lyase family enzyme</fullName>
    </submittedName>
</protein>